<dbReference type="RefSeq" id="WP_382358216.1">
    <property type="nucleotide sequence ID" value="NZ_JBHTGR010000009.1"/>
</dbReference>
<sequence>MKRPFKVMSTASVAAVAATSFVAVSPVSAAADAQIDEVNFEINGQTVTESADSLNYLKNNPDVEGHDTYFNNDGDLKNPIETVQVNDKTYDPAALNYAKSQNPDGGMSDWVEAADPVNTEASVDSVSAINPKEASVTMNTELKEVSKDNLTVTNQDGEKQYVKSVEVVEPEAQTFAAGESTNLKVEFYNDLKSGDTYTFSVDVDGETVSSDLEFEIGEATTIETETTQTVQHNSGEVNLSKALDYKVLDENGLDITSSANVSFETTAEFKNDSDSVINLGADDTAFVYVVANDKDSKELVKSERISVKAEDSTLAEITDWTIADKSPEDASLFESKNYEQNTTVQMNTESSQFVHIAGKDQFGETNYPDTVKYESLDKTVALVDRNSGEIKPLKEGKVPVKVTSGDVTKTIEAEVVADAKAATLEVEDTEVSISNQITDPTKLDVDVKDQYGNGYTLTGDEEINIEVLSGKDVVDASFADGKLSIAPKNEKSGNATVEVKVNDDVKTTVNVNVTEAGAVDDYTVEGFENELDKNGDKNDDTEDKMNLSVYPVDADGVKTGQEPSNVEYEVKDEDGKVVSTNNPVDANATEESGSNDVFKAGETYTVTAKVGSIEVFSDSFNIVDTEEKASVDFTNSTIDAENLDFLDDLNEIVNSKDADGNDSSVTAATFTSDNDDVIADDGVDYQGEGEATLVMDTVTVDNDEISVDDIITLNVDFSEMASSPKSRVKQGATQVSGVEYNYNSEKGKATLSYNSESADFSGEDQNPNTDLGANEKHLYHGVRVDAPDTAKYVSTDGGKLLEIGQHDLTYENPSDGAGIFGYYPVGYENADGDNIAFTDNKTWTKVYTWFNADKEVIGVDKLDVERIADAEENAETTGE</sequence>
<evidence type="ECO:0000256" key="1">
    <source>
        <dbReference type="SAM" id="SignalP"/>
    </source>
</evidence>
<keyword evidence="1" id="KW-0732">Signal</keyword>
<protein>
    <submittedName>
        <fullName evidence="3">Ig-like domain-containing protein</fullName>
    </submittedName>
</protein>
<name>A0ABW2UVQ7_9BACI</name>
<dbReference type="InterPro" id="IPR003343">
    <property type="entry name" value="Big_2"/>
</dbReference>
<evidence type="ECO:0000313" key="4">
    <source>
        <dbReference type="Proteomes" id="UP001596620"/>
    </source>
</evidence>
<dbReference type="Proteomes" id="UP001596620">
    <property type="component" value="Unassembled WGS sequence"/>
</dbReference>
<dbReference type="Pfam" id="PF02368">
    <property type="entry name" value="Big_2"/>
    <property type="match status" value="1"/>
</dbReference>
<feature type="chain" id="PRO_5047540922" evidence="1">
    <location>
        <begin position="30"/>
        <end position="879"/>
    </location>
</feature>
<reference evidence="4" key="1">
    <citation type="journal article" date="2019" name="Int. J. Syst. Evol. Microbiol.">
        <title>The Global Catalogue of Microorganisms (GCM) 10K type strain sequencing project: providing services to taxonomists for standard genome sequencing and annotation.</title>
        <authorList>
            <consortium name="The Broad Institute Genomics Platform"/>
            <consortium name="The Broad Institute Genome Sequencing Center for Infectious Disease"/>
            <person name="Wu L."/>
            <person name="Ma J."/>
        </authorList>
    </citation>
    <scope>NUCLEOTIDE SEQUENCE [LARGE SCALE GENOMIC DNA]</scope>
    <source>
        <strain evidence="4">JCM 30234</strain>
    </source>
</reference>
<accession>A0ABW2UVQ7</accession>
<feature type="signal peptide" evidence="1">
    <location>
        <begin position="1"/>
        <end position="29"/>
    </location>
</feature>
<keyword evidence="4" id="KW-1185">Reference proteome</keyword>
<gene>
    <name evidence="3" type="ORF">ACFQU8_05550</name>
</gene>
<proteinExistence type="predicted"/>
<comment type="caution">
    <text evidence="3">The sequence shown here is derived from an EMBL/GenBank/DDBJ whole genome shotgun (WGS) entry which is preliminary data.</text>
</comment>
<organism evidence="3 4">
    <name type="scientific">Lentibacillus kimchii</name>
    <dbReference type="NCBI Taxonomy" id="1542911"/>
    <lineage>
        <taxon>Bacteria</taxon>
        <taxon>Bacillati</taxon>
        <taxon>Bacillota</taxon>
        <taxon>Bacilli</taxon>
        <taxon>Bacillales</taxon>
        <taxon>Bacillaceae</taxon>
        <taxon>Lentibacillus</taxon>
    </lineage>
</organism>
<dbReference type="SUPFAM" id="SSF49373">
    <property type="entry name" value="Invasin/intimin cell-adhesion fragments"/>
    <property type="match status" value="1"/>
</dbReference>
<evidence type="ECO:0000259" key="2">
    <source>
        <dbReference type="SMART" id="SM00635"/>
    </source>
</evidence>
<dbReference type="Gene3D" id="2.60.40.1080">
    <property type="match status" value="1"/>
</dbReference>
<dbReference type="SMART" id="SM00635">
    <property type="entry name" value="BID_2"/>
    <property type="match status" value="1"/>
</dbReference>
<dbReference type="EMBL" id="JBHTGR010000009">
    <property type="protein sequence ID" value="MFC7746706.1"/>
    <property type="molecule type" value="Genomic_DNA"/>
</dbReference>
<dbReference type="InterPro" id="IPR008964">
    <property type="entry name" value="Invasin/intimin_cell_adhesion"/>
</dbReference>
<feature type="domain" description="BIG2" evidence="2">
    <location>
        <begin position="343"/>
        <end position="414"/>
    </location>
</feature>
<evidence type="ECO:0000313" key="3">
    <source>
        <dbReference type="EMBL" id="MFC7746706.1"/>
    </source>
</evidence>